<dbReference type="Pfam" id="PF00196">
    <property type="entry name" value="GerE"/>
    <property type="match status" value="1"/>
</dbReference>
<organism evidence="2 3">
    <name type="scientific">Paractinoplanes hotanensis</name>
    <dbReference type="NCBI Taxonomy" id="2906497"/>
    <lineage>
        <taxon>Bacteria</taxon>
        <taxon>Bacillati</taxon>
        <taxon>Actinomycetota</taxon>
        <taxon>Actinomycetes</taxon>
        <taxon>Micromonosporales</taxon>
        <taxon>Micromonosporaceae</taxon>
        <taxon>Paractinoplanes</taxon>
    </lineage>
</organism>
<name>A0ABT0YCY8_9ACTN</name>
<feature type="domain" description="HTH luxR-type" evidence="1">
    <location>
        <begin position="689"/>
        <end position="754"/>
    </location>
</feature>
<gene>
    <name evidence="2" type="ORF">LXN57_40865</name>
</gene>
<reference evidence="2 3" key="1">
    <citation type="submission" date="2022-06" db="EMBL/GenBank/DDBJ databases">
        <title>Actinoplanes abujensis sp. nov., isolated from Nigerian arid soil.</title>
        <authorList>
            <person name="Ding P."/>
        </authorList>
    </citation>
    <scope>NUCLEOTIDE SEQUENCE [LARGE SCALE GENOMIC DNA]</scope>
    <source>
        <strain evidence="3">TRM88002</strain>
    </source>
</reference>
<dbReference type="PROSITE" id="PS50043">
    <property type="entry name" value="HTH_LUXR_2"/>
    <property type="match status" value="1"/>
</dbReference>
<dbReference type="Gene3D" id="1.10.10.10">
    <property type="entry name" value="Winged helix-like DNA-binding domain superfamily/Winged helix DNA-binding domain"/>
    <property type="match status" value="1"/>
</dbReference>
<dbReference type="PANTHER" id="PTHR47691">
    <property type="entry name" value="REGULATOR-RELATED"/>
    <property type="match status" value="1"/>
</dbReference>
<evidence type="ECO:0000313" key="3">
    <source>
        <dbReference type="Proteomes" id="UP001523216"/>
    </source>
</evidence>
<keyword evidence="3" id="KW-1185">Reference proteome</keyword>
<dbReference type="CDD" id="cd06170">
    <property type="entry name" value="LuxR_C_like"/>
    <property type="match status" value="1"/>
</dbReference>
<dbReference type="Proteomes" id="UP001523216">
    <property type="component" value="Unassembled WGS sequence"/>
</dbReference>
<protein>
    <submittedName>
        <fullName evidence="2">LuxR C-terminal-related transcriptional regulator</fullName>
    </submittedName>
</protein>
<dbReference type="RefSeq" id="WP_251803686.1">
    <property type="nucleotide sequence ID" value="NZ_JAMQOL010000068.1"/>
</dbReference>
<dbReference type="SUPFAM" id="SSF52540">
    <property type="entry name" value="P-loop containing nucleoside triphosphate hydrolases"/>
    <property type="match status" value="1"/>
</dbReference>
<accession>A0ABT0YCY8</accession>
<dbReference type="InterPro" id="IPR027417">
    <property type="entry name" value="P-loop_NTPase"/>
</dbReference>
<dbReference type="Gene3D" id="3.40.50.300">
    <property type="entry name" value="P-loop containing nucleotide triphosphate hydrolases"/>
    <property type="match status" value="1"/>
</dbReference>
<dbReference type="PRINTS" id="PR00038">
    <property type="entry name" value="HTHLUXR"/>
</dbReference>
<sequence length="772" mass="82771">MTVAGIKGNLPLDVTPFVGREDLLDRTSRLLGHVRMITLTGPPGVGKTRLALKVLQRVKADAVWMIDIRALADKARGNAETLYAHLALELGIRHNGPADLMIIVTHLQERQVVLALDNCEHLVPEVRAVVRTLLVAAPQVRILATSRQVLAVEGEYTVVVPPLPLPDAVQLFVEHAAAAGADRASLLADPNVNLVCRRLDGLPLAVRLAAGRIPALGAADLAVLLDDRFATLKAIEHVVAWSYQLCEADEQRLWMIASIFADAFYLPAVTAIATSAGIASDRVVDLVTGLVQKSVLTVDSSAGTSRYGMLDTVREYGRDRLLERGDQHEVHGLHRDYVRGLVAEAAAGWLGPDELGVMAGVHRQMSEIIAAVDHCVTSGDLSSARAILRDLVRSRAPFFWGSMGLISQQLQRVIDASYSQVTDRADAADLGATAALAGWVAVTVGRSDDASRLLASSEDLLVRWDLPTIAPVVFADGGRQALGLGMREGIGMLSAARGLFHGSDHAGDRHMATMVRAMAYGFCGEPEAAREASDTYLAEAVKAQAPWAVSWAMWSSALVALRREDWTAANDFIAQCLRLQRGMDDQWGQTWSIELGAWISAAQLAGAANPKDQARRAAWLLGAAQARQDKLGVTLTGLRPFAAGRAEAQARIRNVLDELATAAATADGHRRHTHAISVALGDPVPRGTRAATPDGLSEREREVVELVAQGLTSAEIAQQLHITASTVDTHVKRIMAKLGVRKRAALALHAGINGRRAADGGDREAPYDARPI</sequence>
<dbReference type="EMBL" id="JAMQOL010000068">
    <property type="protein sequence ID" value="MCM4083918.1"/>
    <property type="molecule type" value="Genomic_DNA"/>
</dbReference>
<dbReference type="PROSITE" id="PS00622">
    <property type="entry name" value="HTH_LUXR_1"/>
    <property type="match status" value="1"/>
</dbReference>
<proteinExistence type="predicted"/>
<dbReference type="SMART" id="SM00421">
    <property type="entry name" value="HTH_LUXR"/>
    <property type="match status" value="1"/>
</dbReference>
<dbReference type="InterPro" id="IPR016032">
    <property type="entry name" value="Sig_transdc_resp-reg_C-effctor"/>
</dbReference>
<comment type="caution">
    <text evidence="2">The sequence shown here is derived from an EMBL/GenBank/DDBJ whole genome shotgun (WGS) entry which is preliminary data.</text>
</comment>
<dbReference type="PANTHER" id="PTHR47691:SF3">
    <property type="entry name" value="HTH-TYPE TRANSCRIPTIONAL REGULATOR RV0890C-RELATED"/>
    <property type="match status" value="1"/>
</dbReference>
<dbReference type="InterPro" id="IPR049945">
    <property type="entry name" value="AAA_22"/>
</dbReference>
<dbReference type="PRINTS" id="PR00364">
    <property type="entry name" value="DISEASERSIST"/>
</dbReference>
<dbReference type="InterPro" id="IPR036388">
    <property type="entry name" value="WH-like_DNA-bd_sf"/>
</dbReference>
<evidence type="ECO:0000313" key="2">
    <source>
        <dbReference type="EMBL" id="MCM4083918.1"/>
    </source>
</evidence>
<dbReference type="InterPro" id="IPR000792">
    <property type="entry name" value="Tscrpt_reg_LuxR_C"/>
</dbReference>
<dbReference type="SUPFAM" id="SSF46894">
    <property type="entry name" value="C-terminal effector domain of the bipartite response regulators"/>
    <property type="match status" value="1"/>
</dbReference>
<evidence type="ECO:0000259" key="1">
    <source>
        <dbReference type="PROSITE" id="PS50043"/>
    </source>
</evidence>
<dbReference type="Pfam" id="PF13401">
    <property type="entry name" value="AAA_22"/>
    <property type="match status" value="1"/>
</dbReference>